<dbReference type="EMBL" id="JACAZE010000004">
    <property type="protein sequence ID" value="KAF7318212.1"/>
    <property type="molecule type" value="Genomic_DNA"/>
</dbReference>
<dbReference type="GO" id="GO:0008757">
    <property type="term" value="F:S-adenosylmethionine-dependent methyltransferase activity"/>
    <property type="evidence" value="ECO:0007669"/>
    <property type="project" value="InterPro"/>
</dbReference>
<keyword evidence="4" id="KW-0949">S-adenosyl-L-methionine</keyword>
<protein>
    <submittedName>
        <fullName evidence="5">S-adenosyl-L-methionine-dependent methyltransferase</fullName>
    </submittedName>
</protein>
<dbReference type="InterPro" id="IPR029063">
    <property type="entry name" value="SAM-dependent_MTases_sf"/>
</dbReference>
<dbReference type="PROSITE" id="PS51585">
    <property type="entry name" value="SAM_MT_TPMT"/>
    <property type="match status" value="1"/>
</dbReference>
<dbReference type="Proteomes" id="UP000613580">
    <property type="component" value="Unassembled WGS sequence"/>
</dbReference>
<evidence type="ECO:0000256" key="3">
    <source>
        <dbReference type="ARBA" id="ARBA00022679"/>
    </source>
</evidence>
<reference evidence="5" key="1">
    <citation type="submission" date="2020-05" db="EMBL/GenBank/DDBJ databases">
        <title>Mycena genomes resolve the evolution of fungal bioluminescence.</title>
        <authorList>
            <person name="Tsai I.J."/>
        </authorList>
    </citation>
    <scope>NUCLEOTIDE SEQUENCE</scope>
    <source>
        <strain evidence="5">110903Hualien_Pintung</strain>
    </source>
</reference>
<gene>
    <name evidence="5" type="ORF">HMN09_00329500</name>
</gene>
<dbReference type="CDD" id="cd02440">
    <property type="entry name" value="AdoMet_MTases"/>
    <property type="match status" value="1"/>
</dbReference>
<evidence type="ECO:0000256" key="2">
    <source>
        <dbReference type="ARBA" id="ARBA00022603"/>
    </source>
</evidence>
<dbReference type="SUPFAM" id="SSF53335">
    <property type="entry name" value="S-adenosyl-L-methionine-dependent methyltransferases"/>
    <property type="match status" value="1"/>
</dbReference>
<dbReference type="Pfam" id="PF05724">
    <property type="entry name" value="TPMT"/>
    <property type="match status" value="1"/>
</dbReference>
<dbReference type="PANTHER" id="PTHR32183">
    <property type="match status" value="1"/>
</dbReference>
<keyword evidence="2 5" id="KW-0489">Methyltransferase</keyword>
<evidence type="ECO:0000313" key="5">
    <source>
        <dbReference type="EMBL" id="KAF7318212.1"/>
    </source>
</evidence>
<sequence>MANPTAEHLRVRERVRELVKEEGSQGWDKAWLENATPWDAGKIQPPLREVMESGEVDFKTTGRALVPGCGGGYDAIYLGTLGFETTGLDISPTALEIARQRVPEGVNVRFEQHDFFSLKVSEEEKFDLVYDYTFFCAIPRNLHAGWGSQMRQLVKPGGYLITLVFPIVPEPDILNGPPWPVRPSLYDEPLQGPQGGEWEKVVDRVPNTSVPGHIDHEHLIVWRKL</sequence>
<organism evidence="5 6">
    <name type="scientific">Mycena chlorophos</name>
    <name type="common">Agaric fungus</name>
    <name type="synonym">Agaricus chlorophos</name>
    <dbReference type="NCBI Taxonomy" id="658473"/>
    <lineage>
        <taxon>Eukaryota</taxon>
        <taxon>Fungi</taxon>
        <taxon>Dikarya</taxon>
        <taxon>Basidiomycota</taxon>
        <taxon>Agaricomycotina</taxon>
        <taxon>Agaricomycetes</taxon>
        <taxon>Agaricomycetidae</taxon>
        <taxon>Agaricales</taxon>
        <taxon>Marasmiineae</taxon>
        <taxon>Mycenaceae</taxon>
        <taxon>Mycena</taxon>
    </lineage>
</organism>
<proteinExistence type="predicted"/>
<dbReference type="Gene3D" id="3.40.50.150">
    <property type="entry name" value="Vaccinia Virus protein VP39"/>
    <property type="match status" value="1"/>
</dbReference>
<keyword evidence="6" id="KW-1185">Reference proteome</keyword>
<dbReference type="GO" id="GO:0032259">
    <property type="term" value="P:methylation"/>
    <property type="evidence" value="ECO:0007669"/>
    <property type="project" value="UniProtKB-KW"/>
</dbReference>
<keyword evidence="3 5" id="KW-0808">Transferase</keyword>
<dbReference type="PANTHER" id="PTHR32183:SF11">
    <property type="entry name" value="THIOL METHYLTRANSFERASE 2-RELATED"/>
    <property type="match status" value="1"/>
</dbReference>
<evidence type="ECO:0000313" key="6">
    <source>
        <dbReference type="Proteomes" id="UP000613580"/>
    </source>
</evidence>
<evidence type="ECO:0000256" key="4">
    <source>
        <dbReference type="ARBA" id="ARBA00022691"/>
    </source>
</evidence>
<dbReference type="OrthoDB" id="276151at2759"/>
<accession>A0A8H6WHU3</accession>
<comment type="caution">
    <text evidence="5">The sequence shown here is derived from an EMBL/GenBank/DDBJ whole genome shotgun (WGS) entry which is preliminary data.</text>
</comment>
<evidence type="ECO:0000256" key="1">
    <source>
        <dbReference type="ARBA" id="ARBA00022553"/>
    </source>
</evidence>
<dbReference type="InterPro" id="IPR008854">
    <property type="entry name" value="TPMT"/>
</dbReference>
<keyword evidence="1" id="KW-0597">Phosphoprotein</keyword>
<name>A0A8H6WHU3_MYCCL</name>
<dbReference type="AlphaFoldDB" id="A0A8H6WHU3"/>